<reference evidence="1 2" key="1">
    <citation type="submission" date="2021-06" db="EMBL/GenBank/DDBJ databases">
        <authorList>
            <person name="Kallberg Y."/>
            <person name="Tangrot J."/>
            <person name="Rosling A."/>
        </authorList>
    </citation>
    <scope>NUCLEOTIDE SEQUENCE [LARGE SCALE GENOMIC DNA]</scope>
    <source>
        <strain evidence="1 2">120-4 pot B 10/14</strain>
    </source>
</reference>
<dbReference type="Proteomes" id="UP000789901">
    <property type="component" value="Unassembled WGS sequence"/>
</dbReference>
<evidence type="ECO:0000313" key="1">
    <source>
        <dbReference type="EMBL" id="CAG8849342.1"/>
    </source>
</evidence>
<dbReference type="EMBL" id="CAJVQB010095764">
    <property type="protein sequence ID" value="CAG8849342.1"/>
    <property type="molecule type" value="Genomic_DNA"/>
</dbReference>
<feature type="non-terminal residue" evidence="1">
    <location>
        <position position="66"/>
    </location>
</feature>
<organism evidence="1 2">
    <name type="scientific">Gigaspora margarita</name>
    <dbReference type="NCBI Taxonomy" id="4874"/>
    <lineage>
        <taxon>Eukaryota</taxon>
        <taxon>Fungi</taxon>
        <taxon>Fungi incertae sedis</taxon>
        <taxon>Mucoromycota</taxon>
        <taxon>Glomeromycotina</taxon>
        <taxon>Glomeromycetes</taxon>
        <taxon>Diversisporales</taxon>
        <taxon>Gigasporaceae</taxon>
        <taxon>Gigaspora</taxon>
    </lineage>
</organism>
<accession>A0ABN7X7G3</accession>
<proteinExistence type="predicted"/>
<keyword evidence="2" id="KW-1185">Reference proteome</keyword>
<gene>
    <name evidence="1" type="ORF">GMARGA_LOCUS39663</name>
</gene>
<comment type="caution">
    <text evidence="1">The sequence shown here is derived from an EMBL/GenBank/DDBJ whole genome shotgun (WGS) entry which is preliminary data.</text>
</comment>
<protein>
    <submittedName>
        <fullName evidence="1">6568_t:CDS:1</fullName>
    </submittedName>
</protein>
<name>A0ABN7X7G3_GIGMA</name>
<sequence>MSNQQVSLYNYYRRPISQKDIPIFKILVIRMCISNSLPFSFVEIEKTQAVFDFVVSNYKLPTQKRI</sequence>
<evidence type="ECO:0000313" key="2">
    <source>
        <dbReference type="Proteomes" id="UP000789901"/>
    </source>
</evidence>